<name>A0A159Z710_9RHOB</name>
<evidence type="ECO:0000313" key="12">
    <source>
        <dbReference type="EMBL" id="AMY70274.1"/>
    </source>
</evidence>
<dbReference type="GO" id="GO:0005886">
    <property type="term" value="C:plasma membrane"/>
    <property type="evidence" value="ECO:0007669"/>
    <property type="project" value="UniProtKB-SubCell"/>
</dbReference>
<keyword evidence="5" id="KW-0547">Nucleotide-binding</keyword>
<dbReference type="InterPro" id="IPR011527">
    <property type="entry name" value="ABC1_TM_dom"/>
</dbReference>
<evidence type="ECO:0000256" key="9">
    <source>
        <dbReference type="SAM" id="Phobius"/>
    </source>
</evidence>
<dbReference type="Gene3D" id="1.20.1560.10">
    <property type="entry name" value="ABC transporter type 1, transmembrane domain"/>
    <property type="match status" value="1"/>
</dbReference>
<reference evidence="12 13" key="1">
    <citation type="submission" date="2015-09" db="EMBL/GenBank/DDBJ databases">
        <title>Complete genome sequence of Defluviimonas alba cai42t isolated from an oilfield in Xinjiang.</title>
        <authorList>
            <person name="Geng S."/>
            <person name="Pan X."/>
            <person name="Wu X."/>
        </authorList>
    </citation>
    <scope>NUCLEOTIDE SEQUENCE [LARGE SCALE GENOMIC DNA]</scope>
    <source>
        <strain evidence="13">cai42</strain>
    </source>
</reference>
<feature type="domain" description="ABC transporter" evidence="10">
    <location>
        <begin position="341"/>
        <end position="574"/>
    </location>
</feature>
<keyword evidence="8 9" id="KW-0472">Membrane</keyword>
<dbReference type="Pfam" id="PF00005">
    <property type="entry name" value="ABC_tran"/>
    <property type="match status" value="1"/>
</dbReference>
<dbReference type="GO" id="GO:0016887">
    <property type="term" value="F:ATP hydrolysis activity"/>
    <property type="evidence" value="ECO:0007669"/>
    <property type="project" value="InterPro"/>
</dbReference>
<evidence type="ECO:0000256" key="2">
    <source>
        <dbReference type="ARBA" id="ARBA00022448"/>
    </source>
</evidence>
<evidence type="ECO:0000259" key="10">
    <source>
        <dbReference type="PROSITE" id="PS50893"/>
    </source>
</evidence>
<dbReference type="SUPFAM" id="SSF52540">
    <property type="entry name" value="P-loop containing nucleoside triphosphate hydrolases"/>
    <property type="match status" value="1"/>
</dbReference>
<evidence type="ECO:0000313" key="13">
    <source>
        <dbReference type="Proteomes" id="UP000076128"/>
    </source>
</evidence>
<evidence type="ECO:0000256" key="8">
    <source>
        <dbReference type="ARBA" id="ARBA00023136"/>
    </source>
</evidence>
<dbReference type="RefSeq" id="WP_066814463.1">
    <property type="nucleotide sequence ID" value="NZ_CP012661.1"/>
</dbReference>
<feature type="domain" description="ABC transmembrane type-1" evidence="11">
    <location>
        <begin position="25"/>
        <end position="305"/>
    </location>
</feature>
<dbReference type="FunFam" id="3.40.50.300:FF:000221">
    <property type="entry name" value="Multidrug ABC transporter ATP-binding protein"/>
    <property type="match status" value="1"/>
</dbReference>
<feature type="transmembrane region" description="Helical" evidence="9">
    <location>
        <begin position="248"/>
        <end position="270"/>
    </location>
</feature>
<dbReference type="KEGG" id="daa:AKL17_3041"/>
<dbReference type="GO" id="GO:0005524">
    <property type="term" value="F:ATP binding"/>
    <property type="evidence" value="ECO:0007669"/>
    <property type="project" value="UniProtKB-KW"/>
</dbReference>
<feature type="transmembrane region" description="Helical" evidence="9">
    <location>
        <begin position="161"/>
        <end position="180"/>
    </location>
</feature>
<keyword evidence="2" id="KW-0813">Transport</keyword>
<dbReference type="PROSITE" id="PS00211">
    <property type="entry name" value="ABC_TRANSPORTER_1"/>
    <property type="match status" value="1"/>
</dbReference>
<dbReference type="Gene3D" id="3.40.50.300">
    <property type="entry name" value="P-loop containing nucleotide triphosphate hydrolases"/>
    <property type="match status" value="1"/>
</dbReference>
<gene>
    <name evidence="12" type="ORF">AKL17_3041</name>
</gene>
<dbReference type="CDD" id="cd18552">
    <property type="entry name" value="ABC_6TM_MsbA_like"/>
    <property type="match status" value="1"/>
</dbReference>
<keyword evidence="3" id="KW-1003">Cell membrane</keyword>
<evidence type="ECO:0000256" key="7">
    <source>
        <dbReference type="ARBA" id="ARBA00022989"/>
    </source>
</evidence>
<evidence type="ECO:0000256" key="3">
    <source>
        <dbReference type="ARBA" id="ARBA00022475"/>
    </source>
</evidence>
<accession>A0A159Z710</accession>
<dbReference type="Pfam" id="PF00664">
    <property type="entry name" value="ABC_membrane"/>
    <property type="match status" value="1"/>
</dbReference>
<dbReference type="GO" id="GO:0015421">
    <property type="term" value="F:ABC-type oligopeptide transporter activity"/>
    <property type="evidence" value="ECO:0007669"/>
    <property type="project" value="TreeGrafter"/>
</dbReference>
<dbReference type="OrthoDB" id="9808328at2"/>
<feature type="transmembrane region" description="Helical" evidence="9">
    <location>
        <begin position="20"/>
        <end position="43"/>
    </location>
</feature>
<evidence type="ECO:0000256" key="4">
    <source>
        <dbReference type="ARBA" id="ARBA00022692"/>
    </source>
</evidence>
<dbReference type="AlphaFoldDB" id="A0A159Z710"/>
<organism evidence="12 13">
    <name type="scientific">Frigidibacter mobilis</name>
    <dbReference type="NCBI Taxonomy" id="1335048"/>
    <lineage>
        <taxon>Bacteria</taxon>
        <taxon>Pseudomonadati</taxon>
        <taxon>Pseudomonadota</taxon>
        <taxon>Alphaproteobacteria</taxon>
        <taxon>Rhodobacterales</taxon>
        <taxon>Paracoccaceae</taxon>
        <taxon>Frigidibacter</taxon>
    </lineage>
</organism>
<evidence type="ECO:0000256" key="6">
    <source>
        <dbReference type="ARBA" id="ARBA00022840"/>
    </source>
</evidence>
<dbReference type="PATRIC" id="fig|1335048.3.peg.3158"/>
<keyword evidence="7 9" id="KW-1133">Transmembrane helix</keyword>
<evidence type="ECO:0000256" key="1">
    <source>
        <dbReference type="ARBA" id="ARBA00004651"/>
    </source>
</evidence>
<dbReference type="SUPFAM" id="SSF90123">
    <property type="entry name" value="ABC transporter transmembrane region"/>
    <property type="match status" value="1"/>
</dbReference>
<dbReference type="PANTHER" id="PTHR43394">
    <property type="entry name" value="ATP-DEPENDENT PERMEASE MDL1, MITOCHONDRIAL"/>
    <property type="match status" value="1"/>
</dbReference>
<dbReference type="InterPro" id="IPR003439">
    <property type="entry name" value="ABC_transporter-like_ATP-bd"/>
</dbReference>
<dbReference type="InterPro" id="IPR036640">
    <property type="entry name" value="ABC1_TM_sf"/>
</dbReference>
<keyword evidence="4 9" id="KW-0812">Transmembrane</keyword>
<dbReference type="InterPro" id="IPR039421">
    <property type="entry name" value="Type_1_exporter"/>
</dbReference>
<dbReference type="PANTHER" id="PTHR43394:SF1">
    <property type="entry name" value="ATP-BINDING CASSETTE SUB-FAMILY B MEMBER 10, MITOCHONDRIAL"/>
    <property type="match status" value="1"/>
</dbReference>
<comment type="subcellular location">
    <subcellularLocation>
        <location evidence="1">Cell membrane</location>
        <topology evidence="1">Multi-pass membrane protein</topology>
    </subcellularLocation>
</comment>
<dbReference type="InterPro" id="IPR017871">
    <property type="entry name" value="ABC_transporter-like_CS"/>
</dbReference>
<dbReference type="InterPro" id="IPR003593">
    <property type="entry name" value="AAA+_ATPase"/>
</dbReference>
<dbReference type="SMART" id="SM00382">
    <property type="entry name" value="AAA"/>
    <property type="match status" value="1"/>
</dbReference>
<feature type="transmembrane region" description="Helical" evidence="9">
    <location>
        <begin position="55"/>
        <end position="76"/>
    </location>
</feature>
<proteinExistence type="predicted"/>
<protein>
    <submittedName>
        <fullName evidence="12">Efflux ABC transporter, transmembrane ATP-binding protein</fullName>
    </submittedName>
</protein>
<dbReference type="EMBL" id="CP012661">
    <property type="protein sequence ID" value="AMY70274.1"/>
    <property type="molecule type" value="Genomic_DNA"/>
</dbReference>
<dbReference type="PROSITE" id="PS50929">
    <property type="entry name" value="ABC_TM1F"/>
    <property type="match status" value="1"/>
</dbReference>
<dbReference type="Proteomes" id="UP000076128">
    <property type="component" value="Chromosome"/>
</dbReference>
<dbReference type="PROSITE" id="PS50893">
    <property type="entry name" value="ABC_TRANSPORTER_2"/>
    <property type="match status" value="1"/>
</dbReference>
<sequence length="578" mass="62035">MTGRSLVLWLWRSYLHPWRWWFGTAMLLMSIEGSMVGALSYLIKPMFDNVFVGGTASSVVWVAAAVSGVFLVRALASLGHKLLMARLGERVVAALQGDVLRHLLTLDQGFYKVNPPGSLIERTRGDTGALRGLWTQVIAALGRDLVSLVSLLGVALWMDPVWTVLAVAGVPLLLLPIMALQRLVRRTSLAARIAAADSATRLDEIYHGVVSVQLSGTEAREAARYQASQNRYIAAQLRAEAGSAGIPALIDVVAAIGFGGVLAYGGFQIIDGEKTVGEFMSFFFAMALVFDPLRRLGAVSGAWQSTRASLDRVAALLAIPASITSPAEPAPAPRDPATLRIAFERVHFAYEDAPVLEDLSFTAEPGQTTAIVGPSGAGKSTIFALLARMVDPDSGRVTLAGTDLHRFNLEELRRRYSIVSQETALFDETLRDNILMGRTDVSPARLDEVLAAAHLTDFVAGLPAGLDTPAGPRGSALSGGQRQRVAIARALLRDAPILLLDEATSALDAASERMVQDALDRLASGRTTLVIAHRLATVRNADKIVVLQAGRVVEQGRHEELVALNGVYARLSRLQFGE</sequence>
<keyword evidence="13" id="KW-1185">Reference proteome</keyword>
<evidence type="ECO:0000256" key="5">
    <source>
        <dbReference type="ARBA" id="ARBA00022741"/>
    </source>
</evidence>
<keyword evidence="6 12" id="KW-0067">ATP-binding</keyword>
<evidence type="ECO:0000259" key="11">
    <source>
        <dbReference type="PROSITE" id="PS50929"/>
    </source>
</evidence>
<dbReference type="InterPro" id="IPR027417">
    <property type="entry name" value="P-loop_NTPase"/>
</dbReference>
<dbReference type="STRING" id="1335048.AKL17_3041"/>